<protein>
    <recommendedName>
        <fullName evidence="1">DUF6699 domain-containing protein</fullName>
    </recommendedName>
</protein>
<organism evidence="2 3">
    <name type="scientific">Mycena venus</name>
    <dbReference type="NCBI Taxonomy" id="2733690"/>
    <lineage>
        <taxon>Eukaryota</taxon>
        <taxon>Fungi</taxon>
        <taxon>Dikarya</taxon>
        <taxon>Basidiomycota</taxon>
        <taxon>Agaricomycotina</taxon>
        <taxon>Agaricomycetes</taxon>
        <taxon>Agaricomycetidae</taxon>
        <taxon>Agaricales</taxon>
        <taxon>Marasmiineae</taxon>
        <taxon>Mycenaceae</taxon>
        <taxon>Mycena</taxon>
    </lineage>
</organism>
<dbReference type="EMBL" id="JACAZI010000005">
    <property type="protein sequence ID" value="KAF7360589.1"/>
    <property type="molecule type" value="Genomic_DNA"/>
</dbReference>
<dbReference type="Proteomes" id="UP000620124">
    <property type="component" value="Unassembled WGS sequence"/>
</dbReference>
<evidence type="ECO:0000313" key="3">
    <source>
        <dbReference type="Proteomes" id="UP000620124"/>
    </source>
</evidence>
<dbReference type="Pfam" id="PF20415">
    <property type="entry name" value="DUF6699"/>
    <property type="match status" value="1"/>
</dbReference>
<evidence type="ECO:0000259" key="1">
    <source>
        <dbReference type="Pfam" id="PF20415"/>
    </source>
</evidence>
<name>A0A8H6YLP8_9AGAR</name>
<gene>
    <name evidence="2" type="ORF">MVEN_00790300</name>
</gene>
<dbReference type="AlphaFoldDB" id="A0A8H6YLP8"/>
<accession>A0A8H6YLP8</accession>
<proteinExistence type="predicted"/>
<comment type="caution">
    <text evidence="2">The sequence shown here is derived from an EMBL/GenBank/DDBJ whole genome shotgun (WGS) entry which is preliminary data.</text>
</comment>
<dbReference type="InterPro" id="IPR046522">
    <property type="entry name" value="DUF6699"/>
</dbReference>
<feature type="domain" description="DUF6699" evidence="1">
    <location>
        <begin position="25"/>
        <end position="157"/>
    </location>
</feature>
<reference evidence="2" key="1">
    <citation type="submission" date="2020-05" db="EMBL/GenBank/DDBJ databases">
        <title>Mycena genomes resolve the evolution of fungal bioluminescence.</title>
        <authorList>
            <person name="Tsai I.J."/>
        </authorList>
    </citation>
    <scope>NUCLEOTIDE SEQUENCE</scope>
    <source>
        <strain evidence="2">CCC161011</strain>
    </source>
</reference>
<keyword evidence="3" id="KW-1185">Reference proteome</keyword>
<evidence type="ECO:0000313" key="2">
    <source>
        <dbReference type="EMBL" id="KAF7360589.1"/>
    </source>
</evidence>
<sequence length="180" mass="20305">MSQPVLHPLLQYSQHARESGNTCPLIWDLRESPRTARHVSAPDRPLSEFELSQHATNPPVFSLRVTCGIFPEESWAVEARNWLGVTVGNVLDAINSTLHTQITYPEWNKLCPKQQNRVNIVFDARWRRSVDAAQVRERGVLRSDCILQHVLFAGLSLAPSDPDNAEATTTYLLTLKRPKG</sequence>
<dbReference type="OrthoDB" id="3144234at2759"/>